<dbReference type="EMBL" id="GBRH01226367">
    <property type="protein sequence ID" value="JAD71528.1"/>
    <property type="molecule type" value="Transcribed_RNA"/>
</dbReference>
<name>A0A0A9CAP5_ARUDO</name>
<sequence length="79" mass="9100">MEAIPPCPHYFNHSEAAVIPQNKSVSPFCFRSVLAAKHIDLFRICWCCRMATTKTHMRNCCSQIYLKSDIFSFVVQCRA</sequence>
<reference evidence="1" key="1">
    <citation type="submission" date="2014-09" db="EMBL/GenBank/DDBJ databases">
        <authorList>
            <person name="Magalhaes I.L.F."/>
            <person name="Oliveira U."/>
            <person name="Santos F.R."/>
            <person name="Vidigal T.H.D.A."/>
            <person name="Brescovit A.D."/>
            <person name="Santos A.J."/>
        </authorList>
    </citation>
    <scope>NUCLEOTIDE SEQUENCE</scope>
    <source>
        <tissue evidence="1">Shoot tissue taken approximately 20 cm above the soil surface</tissue>
    </source>
</reference>
<accession>A0A0A9CAP5</accession>
<organism evidence="1">
    <name type="scientific">Arundo donax</name>
    <name type="common">Giant reed</name>
    <name type="synonym">Donax arundinaceus</name>
    <dbReference type="NCBI Taxonomy" id="35708"/>
    <lineage>
        <taxon>Eukaryota</taxon>
        <taxon>Viridiplantae</taxon>
        <taxon>Streptophyta</taxon>
        <taxon>Embryophyta</taxon>
        <taxon>Tracheophyta</taxon>
        <taxon>Spermatophyta</taxon>
        <taxon>Magnoliopsida</taxon>
        <taxon>Liliopsida</taxon>
        <taxon>Poales</taxon>
        <taxon>Poaceae</taxon>
        <taxon>PACMAD clade</taxon>
        <taxon>Arundinoideae</taxon>
        <taxon>Arundineae</taxon>
        <taxon>Arundo</taxon>
    </lineage>
</organism>
<proteinExistence type="predicted"/>
<protein>
    <submittedName>
        <fullName evidence="1">Uncharacterized protein</fullName>
    </submittedName>
</protein>
<evidence type="ECO:0000313" key="1">
    <source>
        <dbReference type="EMBL" id="JAD71528.1"/>
    </source>
</evidence>
<reference evidence="1" key="2">
    <citation type="journal article" date="2015" name="Data Brief">
        <title>Shoot transcriptome of the giant reed, Arundo donax.</title>
        <authorList>
            <person name="Barrero R.A."/>
            <person name="Guerrero F.D."/>
            <person name="Moolhuijzen P."/>
            <person name="Goolsby J.A."/>
            <person name="Tidwell J."/>
            <person name="Bellgard S.E."/>
            <person name="Bellgard M.I."/>
        </authorList>
    </citation>
    <scope>NUCLEOTIDE SEQUENCE</scope>
    <source>
        <tissue evidence="1">Shoot tissue taken approximately 20 cm above the soil surface</tissue>
    </source>
</reference>
<dbReference type="AlphaFoldDB" id="A0A0A9CAP5"/>